<evidence type="ECO:0000256" key="2">
    <source>
        <dbReference type="SAM" id="MobiDB-lite"/>
    </source>
</evidence>
<dbReference type="KEGG" id="lcre:Pla8534_18300"/>
<dbReference type="AlphaFoldDB" id="A0A518DQF3"/>
<dbReference type="InterPro" id="IPR011010">
    <property type="entry name" value="DNA_brk_join_enz"/>
</dbReference>
<dbReference type="GO" id="GO:0015074">
    <property type="term" value="P:DNA integration"/>
    <property type="evidence" value="ECO:0007669"/>
    <property type="project" value="InterPro"/>
</dbReference>
<sequence>MNYAERCKVNGVKLELTAHKARSIWKKKHKGKVYYFHQPLTKSGYEAAVLEWLQVRAKLDAERPNADVWQEHQEMFRRIAEYWEKFGLPSNERKLAKQVAEFVDFLEIGLTLPELELPIPYDYPTEFEDEFVEFDGLGGGHLLFGDHGYWLPDKWTDRIDRLKQKQYLKAPQTIEHWLQAYKTRIDKRTGKHIEPTTARDRHAKLVPFENYADLGALIATVDESFVEDFESHLDESKNRINGNPLGKTSKEGYFKAFAMFARWAAGQKDCEFQQPANLSTNERRFREPDGHGRKREKAKAELWSPLEIDTAMTKCPDRVKLYILLCLNCGFRHIDLAHLRHGDIRIEEKRIVIQRKKLNQEMTAPAVSYLLWDRTVELLEEQRADHPLLALVNRDGNQITPSNLSSWWRRYRCNFGLAGKKLASLRKTGSTIVSQFDRGLDTVYLGECLSNTAKIHYSFDDGEPCDQLDKAIQELGSRFGFCEPPAKTVTLTSEVMEKLKLAGIDVAELG</sequence>
<dbReference type="GO" id="GO:0003677">
    <property type="term" value="F:DNA binding"/>
    <property type="evidence" value="ECO:0007669"/>
    <property type="project" value="InterPro"/>
</dbReference>
<dbReference type="InterPro" id="IPR013762">
    <property type="entry name" value="Integrase-like_cat_sf"/>
</dbReference>
<dbReference type="SUPFAM" id="SSF56349">
    <property type="entry name" value="DNA breaking-rejoining enzymes"/>
    <property type="match status" value="1"/>
</dbReference>
<dbReference type="Gene3D" id="1.10.443.10">
    <property type="entry name" value="Intergrase catalytic core"/>
    <property type="match status" value="1"/>
</dbReference>
<dbReference type="Pfam" id="PF00589">
    <property type="entry name" value="Phage_integrase"/>
    <property type="match status" value="1"/>
</dbReference>
<feature type="compositionally biased region" description="Basic and acidic residues" evidence="2">
    <location>
        <begin position="281"/>
        <end position="291"/>
    </location>
</feature>
<evidence type="ECO:0000256" key="1">
    <source>
        <dbReference type="ARBA" id="ARBA00023172"/>
    </source>
</evidence>
<name>A0A518DQF3_9BACT</name>
<keyword evidence="5" id="KW-1185">Reference proteome</keyword>
<proteinExistence type="predicted"/>
<dbReference type="Proteomes" id="UP000317648">
    <property type="component" value="Chromosome"/>
</dbReference>
<dbReference type="GO" id="GO:0006310">
    <property type="term" value="P:DNA recombination"/>
    <property type="evidence" value="ECO:0007669"/>
    <property type="project" value="UniProtKB-KW"/>
</dbReference>
<dbReference type="InterPro" id="IPR002104">
    <property type="entry name" value="Integrase_catalytic"/>
</dbReference>
<evidence type="ECO:0000313" key="4">
    <source>
        <dbReference type="EMBL" id="QDU94044.1"/>
    </source>
</evidence>
<dbReference type="OrthoDB" id="215580at2"/>
<reference evidence="4 5" key="1">
    <citation type="submission" date="2019-02" db="EMBL/GenBank/DDBJ databases">
        <title>Deep-cultivation of Planctomycetes and their phenomic and genomic characterization uncovers novel biology.</title>
        <authorList>
            <person name="Wiegand S."/>
            <person name="Jogler M."/>
            <person name="Boedeker C."/>
            <person name="Pinto D."/>
            <person name="Vollmers J."/>
            <person name="Rivas-Marin E."/>
            <person name="Kohn T."/>
            <person name="Peeters S.H."/>
            <person name="Heuer A."/>
            <person name="Rast P."/>
            <person name="Oberbeckmann S."/>
            <person name="Bunk B."/>
            <person name="Jeske O."/>
            <person name="Meyerdierks A."/>
            <person name="Storesund J.E."/>
            <person name="Kallscheuer N."/>
            <person name="Luecker S."/>
            <person name="Lage O.M."/>
            <person name="Pohl T."/>
            <person name="Merkel B.J."/>
            <person name="Hornburger P."/>
            <person name="Mueller R.-W."/>
            <person name="Bruemmer F."/>
            <person name="Labrenz M."/>
            <person name="Spormann A.M."/>
            <person name="Op den Camp H."/>
            <person name="Overmann J."/>
            <person name="Amann R."/>
            <person name="Jetten M.S.M."/>
            <person name="Mascher T."/>
            <person name="Medema M.H."/>
            <person name="Devos D.P."/>
            <person name="Kaster A.-K."/>
            <person name="Ovreas L."/>
            <person name="Rohde M."/>
            <person name="Galperin M.Y."/>
            <person name="Jogler C."/>
        </authorList>
    </citation>
    <scope>NUCLEOTIDE SEQUENCE [LARGE SCALE GENOMIC DNA]</scope>
    <source>
        <strain evidence="4 5">Pla85_3_4</strain>
    </source>
</reference>
<evidence type="ECO:0000313" key="5">
    <source>
        <dbReference type="Proteomes" id="UP000317648"/>
    </source>
</evidence>
<dbReference type="RefSeq" id="WP_145051775.1">
    <property type="nucleotide sequence ID" value="NZ_CP036433.1"/>
</dbReference>
<gene>
    <name evidence="4" type="ORF">Pla8534_18300</name>
</gene>
<keyword evidence="1" id="KW-0233">DNA recombination</keyword>
<dbReference type="EMBL" id="CP036433">
    <property type="protein sequence ID" value="QDU94044.1"/>
    <property type="molecule type" value="Genomic_DNA"/>
</dbReference>
<evidence type="ECO:0000259" key="3">
    <source>
        <dbReference type="Pfam" id="PF00589"/>
    </source>
</evidence>
<organism evidence="4 5">
    <name type="scientific">Lignipirellula cremea</name>
    <dbReference type="NCBI Taxonomy" id="2528010"/>
    <lineage>
        <taxon>Bacteria</taxon>
        <taxon>Pseudomonadati</taxon>
        <taxon>Planctomycetota</taxon>
        <taxon>Planctomycetia</taxon>
        <taxon>Pirellulales</taxon>
        <taxon>Pirellulaceae</taxon>
        <taxon>Lignipirellula</taxon>
    </lineage>
</organism>
<feature type="domain" description="Tyr recombinase" evidence="3">
    <location>
        <begin position="310"/>
        <end position="432"/>
    </location>
</feature>
<accession>A0A518DQF3</accession>
<feature type="region of interest" description="Disordered" evidence="2">
    <location>
        <begin position="276"/>
        <end position="296"/>
    </location>
</feature>
<protein>
    <submittedName>
        <fullName evidence="4">Phage integrase family protein</fullName>
    </submittedName>
</protein>